<feature type="compositionally biased region" description="Basic and acidic residues" evidence="1">
    <location>
        <begin position="658"/>
        <end position="667"/>
    </location>
</feature>
<feature type="compositionally biased region" description="Basic and acidic residues" evidence="1">
    <location>
        <begin position="384"/>
        <end position="398"/>
    </location>
</feature>
<feature type="compositionally biased region" description="Low complexity" evidence="1">
    <location>
        <begin position="362"/>
        <end position="381"/>
    </location>
</feature>
<keyword evidence="3" id="KW-1185">Reference proteome</keyword>
<feature type="compositionally biased region" description="Basic and acidic residues" evidence="1">
    <location>
        <begin position="305"/>
        <end position="318"/>
    </location>
</feature>
<feature type="compositionally biased region" description="Basic and acidic residues" evidence="1">
    <location>
        <begin position="726"/>
        <end position="736"/>
    </location>
</feature>
<dbReference type="OrthoDB" id="3184410at2759"/>
<feature type="compositionally biased region" description="Polar residues" evidence="1">
    <location>
        <begin position="599"/>
        <end position="610"/>
    </location>
</feature>
<evidence type="ECO:0000313" key="3">
    <source>
        <dbReference type="Proteomes" id="UP000807306"/>
    </source>
</evidence>
<dbReference type="EMBL" id="MU157866">
    <property type="protein sequence ID" value="KAF9526862.1"/>
    <property type="molecule type" value="Genomic_DNA"/>
</dbReference>
<feature type="compositionally biased region" description="Basic and acidic residues" evidence="1">
    <location>
        <begin position="421"/>
        <end position="437"/>
    </location>
</feature>
<feature type="compositionally biased region" description="Low complexity" evidence="1">
    <location>
        <begin position="569"/>
        <end position="580"/>
    </location>
</feature>
<dbReference type="AlphaFoldDB" id="A0A9P6JMZ8"/>
<feature type="compositionally biased region" description="Low complexity" evidence="1">
    <location>
        <begin position="249"/>
        <end position="261"/>
    </location>
</feature>
<proteinExistence type="predicted"/>
<feature type="compositionally biased region" description="Polar residues" evidence="1">
    <location>
        <begin position="321"/>
        <end position="345"/>
    </location>
</feature>
<protein>
    <submittedName>
        <fullName evidence="2">Uncharacterized protein</fullName>
    </submittedName>
</protein>
<feature type="compositionally biased region" description="Polar residues" evidence="1">
    <location>
        <begin position="513"/>
        <end position="533"/>
    </location>
</feature>
<reference evidence="2" key="1">
    <citation type="submission" date="2020-11" db="EMBL/GenBank/DDBJ databases">
        <authorList>
            <consortium name="DOE Joint Genome Institute"/>
            <person name="Ahrendt S."/>
            <person name="Riley R."/>
            <person name="Andreopoulos W."/>
            <person name="Labutti K."/>
            <person name="Pangilinan J."/>
            <person name="Ruiz-Duenas F.J."/>
            <person name="Barrasa J.M."/>
            <person name="Sanchez-Garcia M."/>
            <person name="Camarero S."/>
            <person name="Miyauchi S."/>
            <person name="Serrano A."/>
            <person name="Linde D."/>
            <person name="Babiker R."/>
            <person name="Drula E."/>
            <person name="Ayuso-Fernandez I."/>
            <person name="Pacheco R."/>
            <person name="Padilla G."/>
            <person name="Ferreira P."/>
            <person name="Barriuso J."/>
            <person name="Kellner H."/>
            <person name="Castanera R."/>
            <person name="Alfaro M."/>
            <person name="Ramirez L."/>
            <person name="Pisabarro A.G."/>
            <person name="Kuo A."/>
            <person name="Tritt A."/>
            <person name="Lipzen A."/>
            <person name="He G."/>
            <person name="Yan M."/>
            <person name="Ng V."/>
            <person name="Cullen D."/>
            <person name="Martin F."/>
            <person name="Rosso M.-N."/>
            <person name="Henrissat B."/>
            <person name="Hibbett D."/>
            <person name="Martinez A.T."/>
            <person name="Grigoriev I.V."/>
        </authorList>
    </citation>
    <scope>NUCLEOTIDE SEQUENCE</scope>
    <source>
        <strain evidence="2">CBS 506.95</strain>
    </source>
</reference>
<feature type="compositionally biased region" description="Basic and acidic residues" evidence="1">
    <location>
        <begin position="764"/>
        <end position="773"/>
    </location>
</feature>
<evidence type="ECO:0000313" key="2">
    <source>
        <dbReference type="EMBL" id="KAF9526862.1"/>
    </source>
</evidence>
<feature type="compositionally biased region" description="Low complexity" evidence="1">
    <location>
        <begin position="272"/>
        <end position="282"/>
    </location>
</feature>
<sequence>MSARQNKKQRKGRNNANNRERTVTTLTGDPDVPFPVPTVSEEAVPQPVGVLAMPATFPGTSAGNNIQNVVMGPQPYAMTASYNNGFGFNGSFGPAMSNIHQQQQPHPFLPAASSSTMPPHQVQKPPLPPGQNDLEILQNLKKIILENQHPFFRAVPQPAALAALYKGPLTASSQTSIDVQSEERSGSGNPEAPSDGNAVPPPVSGSSDTSSADAPRSKVEESEKDPKPLKPLGLQDQLSTVNQLDRYENSSGSNVGSSLVEMTPIEKPDLIPSNASESRSAEPPAPENAAHEKYDPHLPALWDSVKTEPVDDPMEGRDPSYANNGDLQQTESWNPYGSYSENGTSDLDRKPGLPATPTSNMNNRPSGGNDRGPNNNPRGSGWQDRNRRQSYDRLHDNRQNPPRRQSSNAEGHYDGPNGRRGQGDDFGPRRPPGDARRTNGSLGRYPSMSDTPNDSRPPDDLRARPASRVPLISRIETDEAMAMGNNSSLSTQAMEPPSVVPVPSAILNHPAVSDNQAQLDRTNIPSRQSTGDITSLPPGESGPHQRNFQNHKKRFNNRNQQSGGPNHGPPYNNNPGGQRYEPPRPGYGRPPSPGPPPHSGNSFRGRSASTEGRGARVPPSPSRGGRDYRGPPNRAVSRDRGASTYRPDYDSDIPPRYGDSRPPHSRDFSLPPGGDRGRPGAYSPPRPGNTSARDWDFGAYQNRREWNGTEDNTYKPRGNWENAPPGDRERYDRDYQPRPAGWEARGDREYPARDTYPANIAPPPDDRFVDRSRPAPQSGYPNYNNRRQRSASPPRRTGSGIVDDRPPLKRPREDYPPGDFYQPPPQWSSR</sequence>
<gene>
    <name evidence="2" type="ORF">CPB83DRAFT_884597</name>
</gene>
<feature type="compositionally biased region" description="Basic and acidic residues" evidence="1">
    <location>
        <begin position="215"/>
        <end position="228"/>
    </location>
</feature>
<name>A0A9P6JMZ8_9AGAR</name>
<accession>A0A9P6JMZ8</accession>
<feature type="compositionally biased region" description="Basic residues" evidence="1">
    <location>
        <begin position="1"/>
        <end position="13"/>
    </location>
</feature>
<feature type="region of interest" description="Disordered" evidence="1">
    <location>
        <begin position="173"/>
        <end position="830"/>
    </location>
</feature>
<dbReference type="Proteomes" id="UP000807306">
    <property type="component" value="Unassembled WGS sequence"/>
</dbReference>
<feature type="region of interest" description="Disordered" evidence="1">
    <location>
        <begin position="1"/>
        <end position="32"/>
    </location>
</feature>
<feature type="compositionally biased region" description="Polar residues" evidence="1">
    <location>
        <begin position="399"/>
        <end position="409"/>
    </location>
</feature>
<comment type="caution">
    <text evidence="2">The sequence shown here is derived from an EMBL/GenBank/DDBJ whole genome shotgun (WGS) entry which is preliminary data.</text>
</comment>
<evidence type="ECO:0000256" key="1">
    <source>
        <dbReference type="SAM" id="MobiDB-lite"/>
    </source>
</evidence>
<feature type="compositionally biased region" description="Polar residues" evidence="1">
    <location>
        <begin position="484"/>
        <end position="493"/>
    </location>
</feature>
<organism evidence="2 3">
    <name type="scientific">Crepidotus variabilis</name>
    <dbReference type="NCBI Taxonomy" id="179855"/>
    <lineage>
        <taxon>Eukaryota</taxon>
        <taxon>Fungi</taxon>
        <taxon>Dikarya</taxon>
        <taxon>Basidiomycota</taxon>
        <taxon>Agaricomycotina</taxon>
        <taxon>Agaricomycetes</taxon>
        <taxon>Agaricomycetidae</taxon>
        <taxon>Agaricales</taxon>
        <taxon>Agaricineae</taxon>
        <taxon>Crepidotaceae</taxon>
        <taxon>Crepidotus</taxon>
    </lineage>
</organism>
<feature type="compositionally biased region" description="Basic and acidic residues" evidence="1">
    <location>
        <begin position="802"/>
        <end position="815"/>
    </location>
</feature>
<feature type="compositionally biased region" description="Pro residues" evidence="1">
    <location>
        <begin position="583"/>
        <end position="598"/>
    </location>
</feature>